<reference evidence="1" key="1">
    <citation type="journal article" date="2019" name="Sci. Rep.">
        <title>Draft genome of Tanacetum cinerariifolium, the natural source of mosquito coil.</title>
        <authorList>
            <person name="Yamashiro T."/>
            <person name="Shiraishi A."/>
            <person name="Satake H."/>
            <person name="Nakayama K."/>
        </authorList>
    </citation>
    <scope>NUCLEOTIDE SEQUENCE</scope>
</reference>
<protein>
    <submittedName>
        <fullName evidence="1">Uncharacterized protein</fullName>
    </submittedName>
</protein>
<organism evidence="1">
    <name type="scientific">Tanacetum cinerariifolium</name>
    <name type="common">Dalmatian daisy</name>
    <name type="synonym">Chrysanthemum cinerariifolium</name>
    <dbReference type="NCBI Taxonomy" id="118510"/>
    <lineage>
        <taxon>Eukaryota</taxon>
        <taxon>Viridiplantae</taxon>
        <taxon>Streptophyta</taxon>
        <taxon>Embryophyta</taxon>
        <taxon>Tracheophyta</taxon>
        <taxon>Spermatophyta</taxon>
        <taxon>Magnoliopsida</taxon>
        <taxon>eudicotyledons</taxon>
        <taxon>Gunneridae</taxon>
        <taxon>Pentapetalae</taxon>
        <taxon>asterids</taxon>
        <taxon>campanulids</taxon>
        <taxon>Asterales</taxon>
        <taxon>Asteraceae</taxon>
        <taxon>Asteroideae</taxon>
        <taxon>Anthemideae</taxon>
        <taxon>Anthemidinae</taxon>
        <taxon>Tanacetum</taxon>
    </lineage>
</organism>
<gene>
    <name evidence="1" type="ORF">Tci_053685</name>
</gene>
<dbReference type="EMBL" id="BKCJ010008340">
    <property type="protein sequence ID" value="GEU81707.1"/>
    <property type="molecule type" value="Genomic_DNA"/>
</dbReference>
<evidence type="ECO:0000313" key="1">
    <source>
        <dbReference type="EMBL" id="GEU81707.1"/>
    </source>
</evidence>
<comment type="caution">
    <text evidence="1">The sequence shown here is derived from an EMBL/GenBank/DDBJ whole genome shotgun (WGS) entry which is preliminary data.</text>
</comment>
<proteinExistence type="predicted"/>
<sequence>YRIRGDSVPTQVAEVEFIDPREPVASMHHPSYQQLRHTTLYKQILGTVKWFQNTLSWCGNSILIKTKLPLTLYAKMKLV</sequence>
<name>A0A6L2N8C7_TANCI</name>
<dbReference type="AlphaFoldDB" id="A0A6L2N8C7"/>
<feature type="non-terminal residue" evidence="1">
    <location>
        <position position="1"/>
    </location>
</feature>
<accession>A0A6L2N8C7</accession>